<sequence>MSKMGEEHKEDFIADFVDKIKAYEAPYKAGAWEEFARKNKSLPTRRVGNWKYWSAAAAAVFVAVASYLLVMPPSIDPGKSPVLSRTKSLPSTAVKPLALERMDPSSLDSLSSSLTYNNLLAAAIAPVKATISPSSAIFQQEDLLAQLEDKPLGKLPMYEDEVMAISLENSLPTYSPEESQKHARTNNFREYAARLQGEELNLTAATATRNKWEVGAFVAPGQTNSQVTMGGGLSVSFKLTDRVALRSGVSLQNYGGKVAGQMAMEMQPASVTQEMVVHDVYPIAVKTSSRKLNEVSSALVTVDIPLDIQYKISRGLYASLGVSYANIISQNRTNTYLNSVGTETFVGSAANNRIEPRELLQARTSERTNDNLEDTQGFSGFANFSIGQKIPLGKKVSIAVEPYVKLPIGSLKNSTINYSNGGIRLSTSF</sequence>
<accession>A0A8T4H7Z1</accession>
<feature type="transmembrane region" description="Helical" evidence="1">
    <location>
        <begin position="50"/>
        <end position="70"/>
    </location>
</feature>
<comment type="caution">
    <text evidence="2">The sequence shown here is derived from an EMBL/GenBank/DDBJ whole genome shotgun (WGS) entry which is preliminary data.</text>
</comment>
<organism evidence="2 3">
    <name type="scientific">Rhinopithecimicrobium faecis</name>
    <dbReference type="NCBI Taxonomy" id="2820698"/>
    <lineage>
        <taxon>Bacteria</taxon>
        <taxon>Pseudomonadati</taxon>
        <taxon>Bacteroidota</taxon>
        <taxon>Sphingobacteriia</taxon>
        <taxon>Sphingobacteriales</taxon>
        <taxon>Sphingobacteriaceae</taxon>
        <taxon>Rhinopithecimicrobium</taxon>
    </lineage>
</organism>
<protein>
    <submittedName>
        <fullName evidence="2">Outer membrane beta-barrel protein</fullName>
    </submittedName>
</protein>
<dbReference type="AlphaFoldDB" id="A0A8T4H7Z1"/>
<evidence type="ECO:0000256" key="1">
    <source>
        <dbReference type="SAM" id="Phobius"/>
    </source>
</evidence>
<proteinExistence type="predicted"/>
<dbReference type="Proteomes" id="UP000679691">
    <property type="component" value="Unassembled WGS sequence"/>
</dbReference>
<reference evidence="2" key="1">
    <citation type="submission" date="2021-03" db="EMBL/GenBank/DDBJ databases">
        <authorList>
            <person name="Lu T."/>
            <person name="Wang Q."/>
            <person name="Han X."/>
        </authorList>
    </citation>
    <scope>NUCLEOTIDE SEQUENCE</scope>
    <source>
        <strain evidence="2">WQ 2009</strain>
    </source>
</reference>
<gene>
    <name evidence="2" type="ORF">J5U18_04780</name>
</gene>
<dbReference type="EMBL" id="JAGKSB010000004">
    <property type="protein sequence ID" value="MBP3942884.1"/>
    <property type="molecule type" value="Genomic_DNA"/>
</dbReference>
<evidence type="ECO:0000313" key="2">
    <source>
        <dbReference type="EMBL" id="MBP3942884.1"/>
    </source>
</evidence>
<evidence type="ECO:0000313" key="3">
    <source>
        <dbReference type="Proteomes" id="UP000679691"/>
    </source>
</evidence>
<keyword evidence="1" id="KW-0812">Transmembrane</keyword>
<keyword evidence="1" id="KW-1133">Transmembrane helix</keyword>
<name>A0A8T4H7Z1_9SPHI</name>
<dbReference type="RefSeq" id="WP_353546370.1">
    <property type="nucleotide sequence ID" value="NZ_JAGKSB010000004.1"/>
</dbReference>
<keyword evidence="3" id="KW-1185">Reference proteome</keyword>
<keyword evidence="1" id="KW-0472">Membrane</keyword>